<keyword evidence="8 10" id="KW-0472">Membrane</keyword>
<dbReference type="GO" id="GO:0042910">
    <property type="term" value="F:xenobiotic transmembrane transporter activity"/>
    <property type="evidence" value="ECO:0007669"/>
    <property type="project" value="InterPro"/>
</dbReference>
<feature type="transmembrane region" description="Helical" evidence="10">
    <location>
        <begin position="191"/>
        <end position="216"/>
    </location>
</feature>
<protein>
    <recommendedName>
        <fullName evidence="3">Multidrug export protein MepA</fullName>
    </recommendedName>
</protein>
<evidence type="ECO:0000256" key="9">
    <source>
        <dbReference type="ARBA" id="ARBA00023251"/>
    </source>
</evidence>
<feature type="transmembrane region" description="Helical" evidence="10">
    <location>
        <begin position="165"/>
        <end position="185"/>
    </location>
</feature>
<evidence type="ECO:0000256" key="4">
    <source>
        <dbReference type="ARBA" id="ARBA00022448"/>
    </source>
</evidence>
<keyword evidence="4" id="KW-0813">Transport</keyword>
<evidence type="ECO:0000256" key="6">
    <source>
        <dbReference type="ARBA" id="ARBA00022692"/>
    </source>
</evidence>
<organism evidence="11">
    <name type="scientific">uncultured Anaerotruncus sp</name>
    <dbReference type="NCBI Taxonomy" id="905011"/>
    <lineage>
        <taxon>Bacteria</taxon>
        <taxon>Bacillati</taxon>
        <taxon>Bacillota</taxon>
        <taxon>Clostridia</taxon>
        <taxon>Eubacteriales</taxon>
        <taxon>Oscillospiraceae</taxon>
        <taxon>Anaerotruncus</taxon>
        <taxon>environmental samples</taxon>
    </lineage>
</organism>
<feature type="transmembrane region" description="Helical" evidence="10">
    <location>
        <begin position="359"/>
        <end position="377"/>
    </location>
</feature>
<sequence>MEKTDRLLHQNILKVFLGYLLPTVMGMITHSLYCLADVMFIGVYVGSTALAAMNICMPIFTLFTSIGLLIGVGASTTIMVKLGQGDHESPDKIFSLAILCNLVVGVTISVLATLYLEPFARFLGATDQLMPYVSQYMTPINCTCFAFILSSMMQVIIRADYNPKLVMIATVTGNLFNIVFDYVFMAKMGMGIFGAALATAISPFISLALMSLHYILKNNTLHFTRDCCDLSLLKRILQNGIGTFCLEFTSGMIIFVFNIVLLKISGELAVACYTIISNIAYVGKGIFNGIAQATQPLISANYGAQQYDRSQRAAKISMLTAVGFSTVVFLLVLVMPRQIAGCFTEDMNLIEACIPAMKLYFVSFVFTGLNTMLMYYFQSIERPKISTVVALSRGIVLVLVGIIVLTPILGENGVWLTITFAELGTLAFAYPYKRLVDRRQTQRAVHLLPQVTAK</sequence>
<feature type="transmembrane region" description="Helical" evidence="10">
    <location>
        <begin position="389"/>
        <end position="408"/>
    </location>
</feature>
<keyword evidence="5" id="KW-1003">Cell membrane</keyword>
<dbReference type="Pfam" id="PF01554">
    <property type="entry name" value="MatE"/>
    <property type="match status" value="2"/>
</dbReference>
<dbReference type="GO" id="GO:0015297">
    <property type="term" value="F:antiporter activity"/>
    <property type="evidence" value="ECO:0007669"/>
    <property type="project" value="InterPro"/>
</dbReference>
<evidence type="ECO:0000256" key="2">
    <source>
        <dbReference type="ARBA" id="ARBA00008417"/>
    </source>
</evidence>
<keyword evidence="7 10" id="KW-1133">Transmembrane helix</keyword>
<evidence type="ECO:0000256" key="5">
    <source>
        <dbReference type="ARBA" id="ARBA00022475"/>
    </source>
</evidence>
<feature type="transmembrane region" description="Helical" evidence="10">
    <location>
        <begin position="414"/>
        <end position="432"/>
    </location>
</feature>
<evidence type="ECO:0000313" key="11">
    <source>
        <dbReference type="EMBL" id="VYS88891.1"/>
    </source>
</evidence>
<feature type="transmembrane region" description="Helical" evidence="10">
    <location>
        <begin position="136"/>
        <end position="153"/>
    </location>
</feature>
<feature type="transmembrane region" description="Helical" evidence="10">
    <location>
        <begin position="268"/>
        <end position="287"/>
    </location>
</feature>
<evidence type="ECO:0000256" key="8">
    <source>
        <dbReference type="ARBA" id="ARBA00023136"/>
    </source>
</evidence>
<dbReference type="InterPro" id="IPR051327">
    <property type="entry name" value="MATE_MepA_subfamily"/>
</dbReference>
<dbReference type="NCBIfam" id="TIGR00797">
    <property type="entry name" value="matE"/>
    <property type="match status" value="1"/>
</dbReference>
<feature type="transmembrane region" description="Helical" evidence="10">
    <location>
        <begin position="316"/>
        <end position="339"/>
    </location>
</feature>
<dbReference type="PANTHER" id="PTHR43823:SF3">
    <property type="entry name" value="MULTIDRUG EXPORT PROTEIN MEPA"/>
    <property type="match status" value="1"/>
</dbReference>
<name>A0A6N2S9K5_9FIRM</name>
<accession>A0A6N2S9K5</accession>
<dbReference type="PIRSF" id="PIRSF006603">
    <property type="entry name" value="DinF"/>
    <property type="match status" value="1"/>
</dbReference>
<feature type="transmembrane region" description="Helical" evidence="10">
    <location>
        <begin position="93"/>
        <end position="116"/>
    </location>
</feature>
<evidence type="ECO:0000256" key="3">
    <source>
        <dbReference type="ARBA" id="ARBA00022106"/>
    </source>
</evidence>
<keyword evidence="9" id="KW-0046">Antibiotic resistance</keyword>
<dbReference type="GO" id="GO:0046677">
    <property type="term" value="P:response to antibiotic"/>
    <property type="evidence" value="ECO:0007669"/>
    <property type="project" value="UniProtKB-KW"/>
</dbReference>
<comment type="similarity">
    <text evidence="2">Belongs to the multi antimicrobial extrusion (MATE) (TC 2.A.66.1) family. MepA subfamily.</text>
</comment>
<dbReference type="CDD" id="cd13143">
    <property type="entry name" value="MATE_MepA_like"/>
    <property type="match status" value="1"/>
</dbReference>
<gene>
    <name evidence="11" type="primary">mepA_3</name>
    <name evidence="11" type="ORF">AULFYP135_00782</name>
</gene>
<dbReference type="GO" id="GO:0005886">
    <property type="term" value="C:plasma membrane"/>
    <property type="evidence" value="ECO:0007669"/>
    <property type="project" value="UniProtKB-SubCell"/>
</dbReference>
<reference evidence="11" key="1">
    <citation type="submission" date="2019-11" db="EMBL/GenBank/DDBJ databases">
        <authorList>
            <person name="Feng L."/>
        </authorList>
    </citation>
    <scope>NUCLEOTIDE SEQUENCE</scope>
    <source>
        <strain evidence="11">AundefinedLFYP135</strain>
    </source>
</reference>
<dbReference type="InterPro" id="IPR048279">
    <property type="entry name" value="MdtK-like"/>
</dbReference>
<evidence type="ECO:0000256" key="7">
    <source>
        <dbReference type="ARBA" id="ARBA00022989"/>
    </source>
</evidence>
<dbReference type="PANTHER" id="PTHR43823">
    <property type="entry name" value="SPORULATION PROTEIN YKVU"/>
    <property type="match status" value="1"/>
</dbReference>
<dbReference type="InterPro" id="IPR045070">
    <property type="entry name" value="MATE_MepA-like"/>
</dbReference>
<proteinExistence type="inferred from homology"/>
<comment type="subcellular location">
    <subcellularLocation>
        <location evidence="1">Cell membrane</location>
        <topology evidence="1">Multi-pass membrane protein</topology>
    </subcellularLocation>
</comment>
<dbReference type="InterPro" id="IPR002528">
    <property type="entry name" value="MATE_fam"/>
</dbReference>
<feature type="transmembrane region" description="Helical" evidence="10">
    <location>
        <begin position="12"/>
        <end position="33"/>
    </location>
</feature>
<keyword evidence="6 10" id="KW-0812">Transmembrane</keyword>
<feature type="transmembrane region" description="Helical" evidence="10">
    <location>
        <begin position="236"/>
        <end position="262"/>
    </location>
</feature>
<evidence type="ECO:0000256" key="10">
    <source>
        <dbReference type="SAM" id="Phobius"/>
    </source>
</evidence>
<evidence type="ECO:0000256" key="1">
    <source>
        <dbReference type="ARBA" id="ARBA00004651"/>
    </source>
</evidence>
<feature type="transmembrane region" description="Helical" evidence="10">
    <location>
        <begin position="39"/>
        <end position="72"/>
    </location>
</feature>
<dbReference type="AlphaFoldDB" id="A0A6N2S9K5"/>
<dbReference type="EMBL" id="CACRSL010000003">
    <property type="protein sequence ID" value="VYS88891.1"/>
    <property type="molecule type" value="Genomic_DNA"/>
</dbReference>